<dbReference type="InterPro" id="IPR015797">
    <property type="entry name" value="NUDIX_hydrolase-like_dom_sf"/>
</dbReference>
<evidence type="ECO:0000259" key="10">
    <source>
        <dbReference type="PROSITE" id="PS51462"/>
    </source>
</evidence>
<evidence type="ECO:0000256" key="3">
    <source>
        <dbReference type="ARBA" id="ARBA00007275"/>
    </source>
</evidence>
<dbReference type="SUPFAM" id="SSF55811">
    <property type="entry name" value="Nudix"/>
    <property type="match status" value="1"/>
</dbReference>
<comment type="subunit">
    <text evidence="4">Homodimer.</text>
</comment>
<organism evidence="11 12">
    <name type="scientific">Asaia lannensis NBRC 102526</name>
    <dbReference type="NCBI Taxonomy" id="1307926"/>
    <lineage>
        <taxon>Bacteria</taxon>
        <taxon>Pseudomonadati</taxon>
        <taxon>Pseudomonadota</taxon>
        <taxon>Alphaproteobacteria</taxon>
        <taxon>Acetobacterales</taxon>
        <taxon>Acetobacteraceae</taxon>
        <taxon>Asaia</taxon>
    </lineage>
</organism>
<dbReference type="InterPro" id="IPR004385">
    <property type="entry name" value="NDP_pyrophosphatase"/>
</dbReference>
<evidence type="ECO:0000256" key="5">
    <source>
        <dbReference type="ARBA" id="ARBA00016377"/>
    </source>
</evidence>
<feature type="domain" description="Nudix hydrolase" evidence="10">
    <location>
        <begin position="67"/>
        <end position="205"/>
    </location>
</feature>
<keyword evidence="12" id="KW-1185">Reference proteome</keyword>
<accession>A0ABT1CLI8</accession>
<comment type="similarity">
    <text evidence="3">Belongs to the Nudix hydrolase family. NudK subfamily.</text>
</comment>
<evidence type="ECO:0000256" key="6">
    <source>
        <dbReference type="ARBA" id="ARBA00022801"/>
    </source>
</evidence>
<evidence type="ECO:0000313" key="11">
    <source>
        <dbReference type="EMBL" id="MCO6160874.1"/>
    </source>
</evidence>
<keyword evidence="6" id="KW-0378">Hydrolase</keyword>
<protein>
    <recommendedName>
        <fullName evidence="5">GDP-mannose pyrophosphatase</fullName>
    </recommendedName>
    <alternativeName>
        <fullName evidence="7">GDP-mannose hydrolase</fullName>
    </alternativeName>
    <alternativeName>
        <fullName evidence="8">GDPMK</fullName>
    </alternativeName>
</protein>
<reference evidence="11 12" key="1">
    <citation type="submission" date="2022-06" db="EMBL/GenBank/DDBJ databases">
        <title>Whole-genome of Asaia lannensis strain LMG 27011T.</title>
        <authorList>
            <person name="Sombolestani A."/>
        </authorList>
    </citation>
    <scope>NUCLEOTIDE SEQUENCE [LARGE SCALE GENOMIC DNA]</scope>
    <source>
        <strain evidence="11 12">NBRC 102526</strain>
    </source>
</reference>
<sequence>MSETPFDPTDDADAQEAHAAPYPQSDGRIAIREARILADDWAVLTKYTLSYRRRNGVEQVLTRETYYRGDGAAILLYNVERHSVLLTRQFRLPAYVTGHSADLIEVCGGLLDRNDPAVAMRRELQEEMGVEIGAITEIGCYYMSPGSVTERIHFFTGAYTADMRMHKGGGLVEEGEEIEVLELDFTKALHMVDDGRIIDAKTILLLQHAALKGLFASRVKCNATGCTG</sequence>
<dbReference type="RefSeq" id="WP_252849890.1">
    <property type="nucleotide sequence ID" value="NZ_BAPW01000040.1"/>
</dbReference>
<dbReference type="CDD" id="cd24157">
    <property type="entry name" value="NUDIX_GDPMK"/>
    <property type="match status" value="1"/>
</dbReference>
<evidence type="ECO:0000256" key="2">
    <source>
        <dbReference type="ARBA" id="ARBA00001946"/>
    </source>
</evidence>
<feature type="region of interest" description="Disordered" evidence="9">
    <location>
        <begin position="1"/>
        <end position="23"/>
    </location>
</feature>
<dbReference type="Proteomes" id="UP001523401">
    <property type="component" value="Unassembled WGS sequence"/>
</dbReference>
<dbReference type="PANTHER" id="PTHR11839">
    <property type="entry name" value="UDP/ADP-SUGAR PYROPHOSPHATASE"/>
    <property type="match status" value="1"/>
</dbReference>
<evidence type="ECO:0000256" key="9">
    <source>
        <dbReference type="SAM" id="MobiDB-lite"/>
    </source>
</evidence>
<evidence type="ECO:0000313" key="12">
    <source>
        <dbReference type="Proteomes" id="UP001523401"/>
    </source>
</evidence>
<comment type="catalytic activity">
    <reaction evidence="1">
        <text>GDP-alpha-D-mannose + H2O = alpha-D-mannose 1-phosphate + GMP + 2 H(+)</text>
        <dbReference type="Rhea" id="RHEA:27978"/>
        <dbReference type="ChEBI" id="CHEBI:15377"/>
        <dbReference type="ChEBI" id="CHEBI:15378"/>
        <dbReference type="ChEBI" id="CHEBI:57527"/>
        <dbReference type="ChEBI" id="CHEBI:58115"/>
        <dbReference type="ChEBI" id="CHEBI:58409"/>
    </reaction>
</comment>
<dbReference type="Gene3D" id="3.90.79.10">
    <property type="entry name" value="Nucleoside Triphosphate Pyrophosphohydrolase"/>
    <property type="match status" value="1"/>
</dbReference>
<proteinExistence type="inferred from homology"/>
<evidence type="ECO:0000256" key="7">
    <source>
        <dbReference type="ARBA" id="ARBA00032162"/>
    </source>
</evidence>
<dbReference type="PANTHER" id="PTHR11839:SF18">
    <property type="entry name" value="NUDIX HYDROLASE DOMAIN-CONTAINING PROTEIN"/>
    <property type="match status" value="1"/>
</dbReference>
<name>A0ABT1CLI8_9PROT</name>
<evidence type="ECO:0000256" key="8">
    <source>
        <dbReference type="ARBA" id="ARBA00032272"/>
    </source>
</evidence>
<dbReference type="EMBL" id="JAMXQU010000011">
    <property type="protein sequence ID" value="MCO6160874.1"/>
    <property type="molecule type" value="Genomic_DNA"/>
</dbReference>
<dbReference type="NCBIfam" id="TIGR00052">
    <property type="entry name" value="nudix-type nucleoside diphosphatase, YffH/AdpP family"/>
    <property type="match status" value="1"/>
</dbReference>
<evidence type="ECO:0000256" key="4">
    <source>
        <dbReference type="ARBA" id="ARBA00011738"/>
    </source>
</evidence>
<dbReference type="PROSITE" id="PS51462">
    <property type="entry name" value="NUDIX"/>
    <property type="match status" value="1"/>
</dbReference>
<dbReference type="InterPro" id="IPR000086">
    <property type="entry name" value="NUDIX_hydrolase_dom"/>
</dbReference>
<gene>
    <name evidence="11" type="ORF">NF685_12615</name>
</gene>
<evidence type="ECO:0000256" key="1">
    <source>
        <dbReference type="ARBA" id="ARBA00000847"/>
    </source>
</evidence>
<comment type="cofactor">
    <cofactor evidence="2">
        <name>Mg(2+)</name>
        <dbReference type="ChEBI" id="CHEBI:18420"/>
    </cofactor>
</comment>
<dbReference type="Pfam" id="PF00293">
    <property type="entry name" value="NUDIX"/>
    <property type="match status" value="1"/>
</dbReference>
<comment type="caution">
    <text evidence="11">The sequence shown here is derived from an EMBL/GenBank/DDBJ whole genome shotgun (WGS) entry which is preliminary data.</text>
</comment>